<keyword evidence="1" id="KW-0472">Membrane</keyword>
<evidence type="ECO:0000313" key="3">
    <source>
        <dbReference type="Proteomes" id="UP000476064"/>
    </source>
</evidence>
<dbReference type="Proteomes" id="UP000476064">
    <property type="component" value="Chromosome"/>
</dbReference>
<name>A0A6C0G0E0_9BACL</name>
<sequence>MKKNSLIVLLGVLFIIAIIVYFKTSRIHDEMSRKVTFSLESEENVTDWKVDLDPYLNKTTNKWNYDLFIQYVGTKPITNITYNYGSVKGTATLTEPGSSSFGSTANLVPKHEKEIVVNIEWDEPQEKNNRGTVAYSIVRK</sequence>
<dbReference type="EMBL" id="CP048209">
    <property type="protein sequence ID" value="QHT62846.1"/>
    <property type="molecule type" value="Genomic_DNA"/>
</dbReference>
<accession>A0A6C0G0E0</accession>
<keyword evidence="3" id="KW-1185">Reference proteome</keyword>
<keyword evidence="1" id="KW-1133">Transmembrane helix</keyword>
<protein>
    <submittedName>
        <fullName evidence="2">Uncharacterized protein</fullName>
    </submittedName>
</protein>
<proteinExistence type="predicted"/>
<keyword evidence="1" id="KW-0812">Transmembrane</keyword>
<reference evidence="2 3" key="1">
    <citation type="submission" date="2020-01" db="EMBL/GenBank/DDBJ databases">
        <title>Paenibacillus sp. nov., isolated from tomato rhizosphere.</title>
        <authorList>
            <person name="Weon H.-Y."/>
            <person name="Lee S.A."/>
        </authorList>
    </citation>
    <scope>NUCLEOTIDE SEQUENCE [LARGE SCALE GENOMIC DNA]</scope>
    <source>
        <strain evidence="2 3">12200R-189</strain>
    </source>
</reference>
<gene>
    <name evidence="2" type="ORF">GXP70_24605</name>
</gene>
<feature type="transmembrane region" description="Helical" evidence="1">
    <location>
        <begin position="6"/>
        <end position="24"/>
    </location>
</feature>
<evidence type="ECO:0000256" key="1">
    <source>
        <dbReference type="SAM" id="Phobius"/>
    </source>
</evidence>
<dbReference type="AlphaFoldDB" id="A0A6C0G0E0"/>
<organism evidence="2 3">
    <name type="scientific">Paenibacillus lycopersici</name>
    <dbReference type="NCBI Taxonomy" id="2704462"/>
    <lineage>
        <taxon>Bacteria</taxon>
        <taxon>Bacillati</taxon>
        <taxon>Bacillota</taxon>
        <taxon>Bacilli</taxon>
        <taxon>Bacillales</taxon>
        <taxon>Paenibacillaceae</taxon>
        <taxon>Paenibacillus</taxon>
    </lineage>
</organism>
<evidence type="ECO:0000313" key="2">
    <source>
        <dbReference type="EMBL" id="QHT62846.1"/>
    </source>
</evidence>
<dbReference type="RefSeq" id="WP_162359277.1">
    <property type="nucleotide sequence ID" value="NZ_CP048209.1"/>
</dbReference>
<dbReference type="KEGG" id="plyc:GXP70_24605"/>